<keyword evidence="2" id="KW-0560">Oxidoreductase</keyword>
<sequence length="187" mass="21162">MESIPQLTYVENFLSPSQEASLLEVVDASPWLDDLKRRVQHYGFKYDYKARRIDESMFLGPLPDWAAGVASMLDQQGLFRLLPDQLIVNEYLPGQGISAHVDCEPCFHDTIASITLGSSCDMDFTHVDTGEKRTVHLQSRSVIVLHGESRYLWKHAIAGRKSDVVDGKRVLRTRRVSLTFRNVLLGS</sequence>
<protein>
    <submittedName>
        <fullName evidence="2">Alpha-ketoglutarate-dependent dioxygenase AlkB</fullName>
    </submittedName>
</protein>
<organism evidence="2 3">
    <name type="scientific">Aporhodopirellula aestuarii</name>
    <dbReference type="NCBI Taxonomy" id="2950107"/>
    <lineage>
        <taxon>Bacteria</taxon>
        <taxon>Pseudomonadati</taxon>
        <taxon>Planctomycetota</taxon>
        <taxon>Planctomycetia</taxon>
        <taxon>Pirellulales</taxon>
        <taxon>Pirellulaceae</taxon>
        <taxon>Aporhodopirellula</taxon>
    </lineage>
</organism>
<dbReference type="InterPro" id="IPR037151">
    <property type="entry name" value="AlkB-like_sf"/>
</dbReference>
<dbReference type="PANTHER" id="PTHR12463:SF1">
    <property type="entry name" value="2-OXOGLUTARATE AND FE-DEPENDENT OXYGENASE FAMILY PROTEIN"/>
    <property type="match status" value="1"/>
</dbReference>
<comment type="caution">
    <text evidence="2">The sequence shown here is derived from an EMBL/GenBank/DDBJ whole genome shotgun (WGS) entry which is preliminary data.</text>
</comment>
<dbReference type="Proteomes" id="UP001202961">
    <property type="component" value="Unassembled WGS sequence"/>
</dbReference>
<dbReference type="InterPro" id="IPR027450">
    <property type="entry name" value="AlkB-like"/>
</dbReference>
<proteinExistence type="predicted"/>
<name>A0ABT0UDW6_9BACT</name>
<reference evidence="2 3" key="1">
    <citation type="journal article" date="2022" name="Syst. Appl. Microbiol.">
        <title>Rhodopirellula aestuarii sp. nov., a novel member of the genus Rhodopirellula isolated from brackish sediments collected in the Tagus River estuary, Portugal.</title>
        <authorList>
            <person name="Vitorino I.R."/>
            <person name="Klimek D."/>
            <person name="Calusinska M."/>
            <person name="Lobo-da-Cunha A."/>
            <person name="Vasconcelos V."/>
            <person name="Lage O.M."/>
        </authorList>
    </citation>
    <scope>NUCLEOTIDE SEQUENCE [LARGE SCALE GENOMIC DNA]</scope>
    <source>
        <strain evidence="2 3">ICT_H3.1</strain>
    </source>
</reference>
<keyword evidence="2" id="KW-0223">Dioxygenase</keyword>
<accession>A0ABT0UDW6</accession>
<dbReference type="GO" id="GO:0051213">
    <property type="term" value="F:dioxygenase activity"/>
    <property type="evidence" value="ECO:0007669"/>
    <property type="project" value="UniProtKB-KW"/>
</dbReference>
<evidence type="ECO:0000313" key="2">
    <source>
        <dbReference type="EMBL" id="MCM2374573.1"/>
    </source>
</evidence>
<keyword evidence="3" id="KW-1185">Reference proteome</keyword>
<evidence type="ECO:0000313" key="3">
    <source>
        <dbReference type="Proteomes" id="UP001202961"/>
    </source>
</evidence>
<dbReference type="PANTHER" id="PTHR12463">
    <property type="entry name" value="OXYGENASE-RELATED"/>
    <property type="match status" value="1"/>
</dbReference>
<dbReference type="InterPro" id="IPR005123">
    <property type="entry name" value="Oxoglu/Fe-dep_dioxygenase_dom"/>
</dbReference>
<dbReference type="Pfam" id="PF13532">
    <property type="entry name" value="2OG-FeII_Oxy_2"/>
    <property type="match status" value="1"/>
</dbReference>
<dbReference type="EMBL" id="JAMQBK010000090">
    <property type="protein sequence ID" value="MCM2374573.1"/>
    <property type="molecule type" value="Genomic_DNA"/>
</dbReference>
<dbReference type="SUPFAM" id="SSF51197">
    <property type="entry name" value="Clavaminate synthase-like"/>
    <property type="match status" value="1"/>
</dbReference>
<dbReference type="InterPro" id="IPR032857">
    <property type="entry name" value="ALKBH4"/>
</dbReference>
<dbReference type="Gene3D" id="2.60.120.590">
    <property type="entry name" value="Alpha-ketoglutarate-dependent dioxygenase AlkB-like"/>
    <property type="match status" value="1"/>
</dbReference>
<dbReference type="PROSITE" id="PS51471">
    <property type="entry name" value="FE2OG_OXY"/>
    <property type="match status" value="1"/>
</dbReference>
<feature type="domain" description="Fe2OG dioxygenase" evidence="1">
    <location>
        <begin position="82"/>
        <end position="184"/>
    </location>
</feature>
<dbReference type="RefSeq" id="WP_250932476.1">
    <property type="nucleotide sequence ID" value="NZ_JAMQBK010000090.1"/>
</dbReference>
<evidence type="ECO:0000259" key="1">
    <source>
        <dbReference type="PROSITE" id="PS51471"/>
    </source>
</evidence>
<gene>
    <name evidence="2" type="ORF">NB063_28465</name>
</gene>